<organism evidence="2 3">
    <name type="scientific">Rhodopseudomonas palustris</name>
    <dbReference type="NCBI Taxonomy" id="1076"/>
    <lineage>
        <taxon>Bacteria</taxon>
        <taxon>Pseudomonadati</taxon>
        <taxon>Pseudomonadota</taxon>
        <taxon>Alphaproteobacteria</taxon>
        <taxon>Hyphomicrobiales</taxon>
        <taxon>Nitrobacteraceae</taxon>
        <taxon>Rhodopseudomonas</taxon>
    </lineage>
</organism>
<dbReference type="RefSeq" id="WP_110785156.1">
    <property type="nucleotide sequence ID" value="NZ_QKQS01000009.1"/>
</dbReference>
<reference evidence="2 3" key="1">
    <citation type="submission" date="2018-06" db="EMBL/GenBank/DDBJ databases">
        <title>Draft Whole-Genome Sequence of the purple photosynthetic bacterium Rhodospeudomonas palustris XCP.</title>
        <authorList>
            <person name="Rayyan A."/>
            <person name="Meyer T.E."/>
            <person name="Kyndt J.A."/>
        </authorList>
    </citation>
    <scope>NUCLEOTIDE SEQUENCE [LARGE SCALE GENOMIC DNA]</scope>
    <source>
        <strain evidence="2 3">XCP</strain>
    </source>
</reference>
<proteinExistence type="predicted"/>
<dbReference type="GO" id="GO:0016747">
    <property type="term" value="F:acyltransferase activity, transferring groups other than amino-acyl groups"/>
    <property type="evidence" value="ECO:0007669"/>
    <property type="project" value="InterPro"/>
</dbReference>
<feature type="domain" description="N-acetyltransferase" evidence="1">
    <location>
        <begin position="9"/>
        <end position="166"/>
    </location>
</feature>
<accession>A0A323UL53</accession>
<dbReference type="AlphaFoldDB" id="A0A323UL53"/>
<dbReference type="Proteomes" id="UP000248134">
    <property type="component" value="Unassembled WGS sequence"/>
</dbReference>
<dbReference type="PROSITE" id="PS51186">
    <property type="entry name" value="GNAT"/>
    <property type="match status" value="1"/>
</dbReference>
<dbReference type="Gene3D" id="3.40.630.30">
    <property type="match status" value="1"/>
</dbReference>
<evidence type="ECO:0000313" key="2">
    <source>
        <dbReference type="EMBL" id="PZA12893.1"/>
    </source>
</evidence>
<name>A0A323UL53_RHOPL</name>
<dbReference type="InterPro" id="IPR016181">
    <property type="entry name" value="Acyl_CoA_acyltransferase"/>
</dbReference>
<evidence type="ECO:0000313" key="3">
    <source>
        <dbReference type="Proteomes" id="UP000248134"/>
    </source>
</evidence>
<sequence length="185" mass="20631">MRLDEANCVILVPAQEAELTDFRLSLQDAFAAGFTAAFGTLPEGPIPSDAELGEFFHTPGAVTYHIVLDGARVGGVVLTIDSATHHNSLDLFFVSAEHHGKGIGSRAWRAIEAMYPDTLAWETHTPYFEKRNIHFYVNKCGFKIVEFFNLHHPDPHPETREGIPGGESFRFEKVYADRSAQSDER</sequence>
<evidence type="ECO:0000259" key="1">
    <source>
        <dbReference type="PROSITE" id="PS51186"/>
    </source>
</evidence>
<gene>
    <name evidence="2" type="ORF">DNX69_06105</name>
</gene>
<keyword evidence="2" id="KW-0808">Transferase</keyword>
<dbReference type="EMBL" id="QKQS01000009">
    <property type="protein sequence ID" value="PZA12893.1"/>
    <property type="molecule type" value="Genomic_DNA"/>
</dbReference>
<dbReference type="Pfam" id="PF00583">
    <property type="entry name" value="Acetyltransf_1"/>
    <property type="match status" value="1"/>
</dbReference>
<dbReference type="SUPFAM" id="SSF55729">
    <property type="entry name" value="Acyl-CoA N-acyltransferases (Nat)"/>
    <property type="match status" value="1"/>
</dbReference>
<dbReference type="CDD" id="cd04301">
    <property type="entry name" value="NAT_SF"/>
    <property type="match status" value="1"/>
</dbReference>
<comment type="caution">
    <text evidence="2">The sequence shown here is derived from an EMBL/GenBank/DDBJ whole genome shotgun (WGS) entry which is preliminary data.</text>
</comment>
<dbReference type="InterPro" id="IPR000182">
    <property type="entry name" value="GNAT_dom"/>
</dbReference>
<dbReference type="OrthoDB" id="9786032at2"/>
<protein>
    <submittedName>
        <fullName evidence="2">GNAT family N-acetyltransferase</fullName>
    </submittedName>
</protein>